<accession>A0A1H0R6J7</accession>
<keyword evidence="9" id="KW-0969">Cilium</keyword>
<dbReference type="EMBL" id="FNJU01000002">
    <property type="protein sequence ID" value="SDP25117.1"/>
    <property type="molecule type" value="Genomic_DNA"/>
</dbReference>
<organism evidence="9 10">
    <name type="scientific">Litchfieldia salsa</name>
    <dbReference type="NCBI Taxonomy" id="930152"/>
    <lineage>
        <taxon>Bacteria</taxon>
        <taxon>Bacillati</taxon>
        <taxon>Bacillota</taxon>
        <taxon>Bacilli</taxon>
        <taxon>Bacillales</taxon>
        <taxon>Bacillaceae</taxon>
        <taxon>Litchfieldia</taxon>
    </lineage>
</organism>
<feature type="compositionally biased region" description="Polar residues" evidence="6">
    <location>
        <begin position="44"/>
        <end position="57"/>
    </location>
</feature>
<dbReference type="RefSeq" id="WP_090850261.1">
    <property type="nucleotide sequence ID" value="NZ_FNJU01000002.1"/>
</dbReference>
<name>A0A1H0R6J7_9BACI</name>
<dbReference type="OrthoDB" id="2376965at2"/>
<evidence type="ECO:0000256" key="4">
    <source>
        <dbReference type="ARBA" id="ARBA00022989"/>
    </source>
</evidence>
<keyword evidence="4 7" id="KW-1133">Transmembrane helix</keyword>
<evidence type="ECO:0000256" key="2">
    <source>
        <dbReference type="ARBA" id="ARBA00022475"/>
    </source>
</evidence>
<keyword evidence="3 7" id="KW-0812">Transmembrane</keyword>
<dbReference type="AlphaFoldDB" id="A0A1H0R6J7"/>
<evidence type="ECO:0000256" key="8">
    <source>
        <dbReference type="SAM" id="SignalP"/>
    </source>
</evidence>
<evidence type="ECO:0000256" key="5">
    <source>
        <dbReference type="ARBA" id="ARBA00023136"/>
    </source>
</evidence>
<dbReference type="Proteomes" id="UP000199159">
    <property type="component" value="Unassembled WGS sequence"/>
</dbReference>
<keyword evidence="5 7" id="KW-0472">Membrane</keyword>
<sequence length="223" mass="25538">MYLLNKVVLFLLFFTLVFTTVGHAEGDLNKNVSDLFDDKEKQSENNQDTKTPTTPEDNVTEVDPLTEGPKVTAWDFFKMIIALLFVISLLYFFLKLVNKRNKLFSKQKYMENLGGTSLGTNRSLQLIKVGNQVLVVGVGESITLLKEISQEDEVDDIVREFNNQDQIIQPMNLLKKITDKRSGQDSNIENDKFALLLKEQLSDLSSHRKKIMQQFEKKGTNKE</sequence>
<gene>
    <name evidence="9" type="ORF">SAMN05216565_10268</name>
</gene>
<protein>
    <submittedName>
        <fullName evidence="9">Flagellar protein FliO/FliZ</fullName>
    </submittedName>
</protein>
<feature type="transmembrane region" description="Helical" evidence="7">
    <location>
        <begin position="76"/>
        <end position="94"/>
    </location>
</feature>
<evidence type="ECO:0000256" key="3">
    <source>
        <dbReference type="ARBA" id="ARBA00022692"/>
    </source>
</evidence>
<comment type="subcellular location">
    <subcellularLocation>
        <location evidence="1">Cell membrane</location>
    </subcellularLocation>
</comment>
<dbReference type="Pfam" id="PF04347">
    <property type="entry name" value="FliO"/>
    <property type="match status" value="1"/>
</dbReference>
<keyword evidence="9" id="KW-0282">Flagellum</keyword>
<keyword evidence="9" id="KW-0966">Cell projection</keyword>
<dbReference type="STRING" id="930152.SAMN05216565_10268"/>
<dbReference type="InterPro" id="IPR022781">
    <property type="entry name" value="Flagellar_biosynth_FliO"/>
</dbReference>
<evidence type="ECO:0000313" key="9">
    <source>
        <dbReference type="EMBL" id="SDP25117.1"/>
    </source>
</evidence>
<dbReference type="GO" id="GO:0044781">
    <property type="term" value="P:bacterial-type flagellum organization"/>
    <property type="evidence" value="ECO:0007669"/>
    <property type="project" value="InterPro"/>
</dbReference>
<proteinExistence type="predicted"/>
<feature type="region of interest" description="Disordered" evidence="6">
    <location>
        <begin position="39"/>
        <end position="64"/>
    </location>
</feature>
<keyword evidence="8" id="KW-0732">Signal</keyword>
<feature type="signal peptide" evidence="8">
    <location>
        <begin position="1"/>
        <end position="24"/>
    </location>
</feature>
<feature type="chain" id="PRO_5038925109" evidence="8">
    <location>
        <begin position="25"/>
        <end position="223"/>
    </location>
</feature>
<reference evidence="10" key="1">
    <citation type="submission" date="2016-10" db="EMBL/GenBank/DDBJ databases">
        <authorList>
            <person name="Varghese N."/>
            <person name="Submissions S."/>
        </authorList>
    </citation>
    <scope>NUCLEOTIDE SEQUENCE [LARGE SCALE GENOMIC DNA]</scope>
    <source>
        <strain evidence="10">IBRC-M10078</strain>
    </source>
</reference>
<evidence type="ECO:0000256" key="7">
    <source>
        <dbReference type="SAM" id="Phobius"/>
    </source>
</evidence>
<evidence type="ECO:0000313" key="10">
    <source>
        <dbReference type="Proteomes" id="UP000199159"/>
    </source>
</evidence>
<evidence type="ECO:0000256" key="1">
    <source>
        <dbReference type="ARBA" id="ARBA00004236"/>
    </source>
</evidence>
<evidence type="ECO:0000256" key="6">
    <source>
        <dbReference type="SAM" id="MobiDB-lite"/>
    </source>
</evidence>
<dbReference type="GO" id="GO:0016020">
    <property type="term" value="C:membrane"/>
    <property type="evidence" value="ECO:0007669"/>
    <property type="project" value="InterPro"/>
</dbReference>
<keyword evidence="2" id="KW-1003">Cell membrane</keyword>
<keyword evidence="10" id="KW-1185">Reference proteome</keyword>